<dbReference type="Pfam" id="PF04454">
    <property type="entry name" value="Linocin_M18"/>
    <property type="match status" value="1"/>
</dbReference>
<dbReference type="PANTHER" id="PTHR37165">
    <property type="entry name" value="PEPTIDASE U56 FAMILY"/>
    <property type="match status" value="1"/>
</dbReference>
<dbReference type="InterPro" id="IPR007544">
    <property type="entry name" value="ENCAP"/>
</dbReference>
<keyword evidence="5" id="KW-1185">Reference proteome</keyword>
<proteinExistence type="inferred from homology"/>
<evidence type="ECO:0000313" key="4">
    <source>
        <dbReference type="EMBL" id="GGB25026.1"/>
    </source>
</evidence>
<name>A0ABQ1I9L6_9PROT</name>
<dbReference type="NCBIfam" id="NF041155">
    <property type="entry name" value="encap_f1"/>
    <property type="match status" value="1"/>
</dbReference>
<accession>A0ABQ1I9L6</accession>
<evidence type="ECO:0000256" key="2">
    <source>
        <dbReference type="ARBA" id="ARBA00033743"/>
    </source>
</evidence>
<keyword evidence="3" id="KW-1284">Encapsulin nanocompartment</keyword>
<reference evidence="5" key="1">
    <citation type="journal article" date="2019" name="Int. J. Syst. Evol. Microbiol.">
        <title>The Global Catalogue of Microorganisms (GCM) 10K type strain sequencing project: providing services to taxonomists for standard genome sequencing and annotation.</title>
        <authorList>
            <consortium name="The Broad Institute Genomics Platform"/>
            <consortium name="The Broad Institute Genome Sequencing Center for Infectious Disease"/>
            <person name="Wu L."/>
            <person name="Ma J."/>
        </authorList>
    </citation>
    <scope>NUCLEOTIDE SEQUENCE [LARGE SCALE GENOMIC DNA]</scope>
    <source>
        <strain evidence="5">CGMCC 1.10188</strain>
    </source>
</reference>
<comment type="caution">
    <text evidence="4">The sequence shown here is derived from an EMBL/GenBank/DDBJ whole genome shotgun (WGS) entry which is preliminary data.</text>
</comment>
<dbReference type="PANTHER" id="PTHR37165:SF1">
    <property type="entry name" value="TYPE 1 ENCAPSULIN SHELL PROTEIN"/>
    <property type="match status" value="1"/>
</dbReference>
<evidence type="ECO:0000256" key="3">
    <source>
        <dbReference type="ARBA" id="ARBA00033787"/>
    </source>
</evidence>
<dbReference type="InterPro" id="IPR051429">
    <property type="entry name" value="Encapsulin_nc"/>
</dbReference>
<dbReference type="Proteomes" id="UP000603352">
    <property type="component" value="Unassembled WGS sequence"/>
</dbReference>
<evidence type="ECO:0008006" key="6">
    <source>
        <dbReference type="Google" id="ProtNLM"/>
    </source>
</evidence>
<protein>
    <recommendedName>
        <fullName evidence="6">Bacteriocin</fullName>
    </recommendedName>
</protein>
<evidence type="ECO:0000256" key="1">
    <source>
        <dbReference type="ARBA" id="ARBA00033738"/>
    </source>
</evidence>
<organism evidence="4 5">
    <name type="scientific">Tistrella bauzanensis</name>
    <dbReference type="NCBI Taxonomy" id="657419"/>
    <lineage>
        <taxon>Bacteria</taxon>
        <taxon>Pseudomonadati</taxon>
        <taxon>Pseudomonadota</taxon>
        <taxon>Alphaproteobacteria</taxon>
        <taxon>Geminicoccales</taxon>
        <taxon>Geminicoccaceae</taxon>
        <taxon>Tistrella</taxon>
    </lineage>
</organism>
<dbReference type="RefSeq" id="WP_188574174.1">
    <property type="nucleotide sequence ID" value="NZ_BMDZ01000002.1"/>
</dbReference>
<dbReference type="Gene3D" id="3.30.2400.30">
    <property type="match status" value="1"/>
</dbReference>
<dbReference type="PIRSF" id="PIRSF019254">
    <property type="entry name" value="CFP29"/>
    <property type="match status" value="1"/>
</dbReference>
<evidence type="ECO:0000313" key="5">
    <source>
        <dbReference type="Proteomes" id="UP000603352"/>
    </source>
</evidence>
<gene>
    <name evidence="4" type="primary">cfp29</name>
    <name evidence="4" type="ORF">GCM10011505_02820</name>
</gene>
<sequence length="276" mass="29652">MDYLNRSQAPFGADLWKKIDAAAIDAARDALTARRFLEVDGPYGVGLTSIEIGNDVYCRDPGPDEAGAVMSRAISVPMFRKGFRLSVRRIASSTDQSQPLSLAPVEDAAEAVAAREEEMVYYGNTDFGLEGLLTAKGRHAIDGGDWSNIDQALQDVLAAVNKLDESGLRGPYALALSPKLYNSLFRRYDGSDVLQLEHINSVCTVGIFKAPIEGGVLVDPRVGVLVVGQDLRAGYASHDGIHHHLYLAESLVLRIDDPKAVCTIGADVGGLLVKKA</sequence>
<comment type="similarity">
    <text evidence="2">Belongs to the encapsulin family. Family 1 subfamily.</text>
</comment>
<dbReference type="Gene3D" id="3.30.2320.10">
    <property type="entry name" value="hypothetical protein PF0899 domain"/>
    <property type="match status" value="1"/>
</dbReference>
<dbReference type="EMBL" id="BMDZ01000002">
    <property type="protein sequence ID" value="GGB25026.1"/>
    <property type="molecule type" value="Genomic_DNA"/>
</dbReference>
<comment type="subcellular location">
    <subcellularLocation>
        <location evidence="1">Encapsulin nanocompartment</location>
    </subcellularLocation>
</comment>